<dbReference type="EMBL" id="CP043765">
    <property type="protein sequence ID" value="QUS47099.1"/>
    <property type="molecule type" value="Genomic_DNA"/>
</dbReference>
<proteinExistence type="predicted"/>
<accession>A0A8E5MZ55</accession>
<dbReference type="Gene3D" id="2.60.40.1730">
    <property type="entry name" value="tricorn interacting facor f3 domain"/>
    <property type="match status" value="1"/>
</dbReference>
<evidence type="ECO:0000313" key="1">
    <source>
        <dbReference type="EMBL" id="QUS47099.1"/>
    </source>
</evidence>
<sequence length="112" mass="13054">MLRSALSMTDEIYMTVPSKYVTLSNGKLISSTKNSDCTRTDYWKMDLPHCPYLLFMGVGEFSIVKDSYKGKEVSYYVEKEYEKVARKIFGLTPEMIKFYSEKVTGIDFPWQK</sequence>
<reference evidence="1" key="1">
    <citation type="submission" date="2019-09" db="EMBL/GenBank/DDBJ databases">
        <title>Characterization of Mobilized Colistin Resistance Gene mcr-9 Carrying Colisitin Resistant Salmonella enterica serotype Senftenberg ST14.</title>
        <authorList>
            <person name="Cha M.-H."/>
            <person name="Woo G.-J."/>
        </authorList>
    </citation>
    <scope>NUCLEOTIDE SEQUENCE</scope>
    <source>
        <strain evidence="1">KUFSE-SAL0043</strain>
    </source>
</reference>
<gene>
    <name evidence="1" type="ORF">F1331_26160</name>
</gene>
<protein>
    <submittedName>
        <fullName evidence="1">M1 family metallopeptidase</fullName>
    </submittedName>
</protein>
<organism evidence="1">
    <name type="scientific">Salmonella enterica subsp. enterica serovar Dessau</name>
    <dbReference type="NCBI Taxonomy" id="2564349"/>
    <lineage>
        <taxon>Bacteria</taxon>
        <taxon>Pseudomonadati</taxon>
        <taxon>Pseudomonadota</taxon>
        <taxon>Gammaproteobacteria</taxon>
        <taxon>Enterobacterales</taxon>
        <taxon>Enterobacteriaceae</taxon>
        <taxon>Salmonella</taxon>
    </lineage>
</organism>
<dbReference type="SUPFAM" id="SSF63737">
    <property type="entry name" value="Leukotriene A4 hydrolase N-terminal domain"/>
    <property type="match status" value="1"/>
</dbReference>
<dbReference type="InterPro" id="IPR042097">
    <property type="entry name" value="Aminopeptidase_N-like_N_sf"/>
</dbReference>
<name>A0A8E5MZ55_SALET</name>
<dbReference type="AlphaFoldDB" id="A0A8E5MZ55"/>